<proteinExistence type="predicted"/>
<reference evidence="1" key="1">
    <citation type="journal article" date="2012" name="Nature">
        <title>The tomato genome sequence provides insights into fleshy fruit evolution.</title>
        <authorList>
            <consortium name="Tomato Genome Consortium"/>
        </authorList>
    </citation>
    <scope>NUCLEOTIDE SEQUENCE [LARGE SCALE GENOMIC DNA]</scope>
    <source>
        <strain evidence="1">cv. Heinz 1706</strain>
    </source>
</reference>
<dbReference type="AlphaFoldDB" id="A0A3Q7EB91"/>
<name>A0A3Q7EB91_SOLLC</name>
<keyword evidence="2" id="KW-1185">Reference proteome</keyword>
<protein>
    <submittedName>
        <fullName evidence="1">Uncharacterized protein</fullName>
    </submittedName>
</protein>
<dbReference type="Proteomes" id="UP000004994">
    <property type="component" value="Chromosome 1"/>
</dbReference>
<organism evidence="1">
    <name type="scientific">Solanum lycopersicum</name>
    <name type="common">Tomato</name>
    <name type="synonym">Lycopersicon esculentum</name>
    <dbReference type="NCBI Taxonomy" id="4081"/>
    <lineage>
        <taxon>Eukaryota</taxon>
        <taxon>Viridiplantae</taxon>
        <taxon>Streptophyta</taxon>
        <taxon>Embryophyta</taxon>
        <taxon>Tracheophyta</taxon>
        <taxon>Spermatophyta</taxon>
        <taxon>Magnoliopsida</taxon>
        <taxon>eudicotyledons</taxon>
        <taxon>Gunneridae</taxon>
        <taxon>Pentapetalae</taxon>
        <taxon>asterids</taxon>
        <taxon>lamiids</taxon>
        <taxon>Solanales</taxon>
        <taxon>Solanaceae</taxon>
        <taxon>Solanoideae</taxon>
        <taxon>Solaneae</taxon>
        <taxon>Solanum</taxon>
        <taxon>Solanum subgen. Lycopersicon</taxon>
    </lineage>
</organism>
<reference evidence="1" key="2">
    <citation type="submission" date="2019-01" db="UniProtKB">
        <authorList>
            <consortium name="EnsemblPlants"/>
        </authorList>
    </citation>
    <scope>IDENTIFICATION</scope>
    <source>
        <strain evidence="1">cv. Heinz 1706</strain>
    </source>
</reference>
<evidence type="ECO:0000313" key="1">
    <source>
        <dbReference type="EnsemblPlants" id="Solyc01g014647.1.1"/>
    </source>
</evidence>
<accession>A0A3Q7EB91</accession>
<dbReference type="EnsemblPlants" id="Solyc01g014647.1.1">
    <property type="protein sequence ID" value="Solyc01g014647.1.1"/>
    <property type="gene ID" value="Solyc01g014647.1"/>
</dbReference>
<dbReference type="Gramene" id="Solyc01g014647.1.1">
    <property type="protein sequence ID" value="Solyc01g014647.1.1"/>
    <property type="gene ID" value="Solyc01g014647.1"/>
</dbReference>
<sequence>MGGKALIKIRKDNSTVWESPNALVYIFKFEGKKRKGTEPNSVVPGVNLSSFSYKELEQATNGFKEELGTGA</sequence>
<dbReference type="InParanoid" id="A0A3Q7EB91"/>
<evidence type="ECO:0000313" key="2">
    <source>
        <dbReference type="Proteomes" id="UP000004994"/>
    </source>
</evidence>